<evidence type="ECO:0000313" key="1">
    <source>
        <dbReference type="EMBL" id="RJO73383.1"/>
    </source>
</evidence>
<dbReference type="Pfam" id="PF13374">
    <property type="entry name" value="TPR_10"/>
    <property type="match status" value="1"/>
</dbReference>
<dbReference type="InterPro" id="IPR011990">
    <property type="entry name" value="TPR-like_helical_dom_sf"/>
</dbReference>
<dbReference type="AlphaFoldDB" id="A0A3A4KI62"/>
<reference evidence="1 2" key="1">
    <citation type="submission" date="2018-09" db="EMBL/GenBank/DDBJ databases">
        <title>YIM PH21274 draft genome.</title>
        <authorList>
            <person name="Miao C."/>
        </authorList>
    </citation>
    <scope>NUCLEOTIDE SEQUENCE [LARGE SCALE GENOMIC DNA]</scope>
    <source>
        <strain evidence="1 2">YIM PH 21724</strain>
    </source>
</reference>
<evidence type="ECO:0000313" key="2">
    <source>
        <dbReference type="Proteomes" id="UP000266677"/>
    </source>
</evidence>
<dbReference type="OrthoDB" id="3691739at2"/>
<dbReference type="SMART" id="SM00028">
    <property type="entry name" value="TPR"/>
    <property type="match status" value="4"/>
</dbReference>
<dbReference type="RefSeq" id="WP_120042460.1">
    <property type="nucleotide sequence ID" value="NZ_QZFU01000023.1"/>
</dbReference>
<dbReference type="InterPro" id="IPR019734">
    <property type="entry name" value="TPR_rpt"/>
</dbReference>
<proteinExistence type="predicted"/>
<dbReference type="EMBL" id="QZFU01000023">
    <property type="protein sequence ID" value="RJO73383.1"/>
    <property type="molecule type" value="Genomic_DNA"/>
</dbReference>
<dbReference type="Proteomes" id="UP000266677">
    <property type="component" value="Unassembled WGS sequence"/>
</dbReference>
<dbReference type="Gene3D" id="1.25.40.10">
    <property type="entry name" value="Tetratricopeptide repeat domain"/>
    <property type="match status" value="2"/>
</dbReference>
<gene>
    <name evidence="1" type="ORF">D5S18_19300</name>
</gene>
<comment type="caution">
    <text evidence="1">The sequence shown here is derived from an EMBL/GenBank/DDBJ whole genome shotgun (WGS) entry which is preliminary data.</text>
</comment>
<protein>
    <submittedName>
        <fullName evidence="1">Tetratricopeptide repeat protein</fullName>
    </submittedName>
</protein>
<sequence length="241" mass="26905">MAHRVAGALRQWVRDPEIMTTLVAILRPATSVLPGLGPDLACALRFRALGLAAAGWYDDALIDVEEALRICRRPTTVRRTTTEVQYAAALNLRANVLRCSGREREAVADARQALALCRGRMPHAPRRFGPVLLTALDELARSLDKAGEPGQALPFGEELVRILRHLAPRRPRYNSFLAAALHQLGSYISEVGELTDALRATEESLELYRRLDYEQPESFALHVELATYNRTLFLDRLKQQG</sequence>
<dbReference type="SUPFAM" id="SSF48452">
    <property type="entry name" value="TPR-like"/>
    <property type="match status" value="1"/>
</dbReference>
<accession>A0A3A4KI62</accession>
<organism evidence="1 2">
    <name type="scientific">Nocardia panacis</name>
    <dbReference type="NCBI Taxonomy" id="2340916"/>
    <lineage>
        <taxon>Bacteria</taxon>
        <taxon>Bacillati</taxon>
        <taxon>Actinomycetota</taxon>
        <taxon>Actinomycetes</taxon>
        <taxon>Mycobacteriales</taxon>
        <taxon>Nocardiaceae</taxon>
        <taxon>Nocardia</taxon>
    </lineage>
</organism>
<keyword evidence="2" id="KW-1185">Reference proteome</keyword>
<name>A0A3A4KI62_9NOCA</name>